<accession>A0ABY5RZU0</accession>
<organism evidence="2 3">
    <name type="scientific">Microvirga terrae</name>
    <dbReference type="NCBI Taxonomy" id="2740529"/>
    <lineage>
        <taxon>Bacteria</taxon>
        <taxon>Pseudomonadati</taxon>
        <taxon>Pseudomonadota</taxon>
        <taxon>Alphaproteobacteria</taxon>
        <taxon>Hyphomicrobiales</taxon>
        <taxon>Methylobacteriaceae</taxon>
        <taxon>Microvirga</taxon>
    </lineage>
</organism>
<sequence>MRIWFLSDLHHHSSWPFAAPAIAPACDVIVIAGDSGEEMSRKALPWTAEVFGRYGKPILYVPGNHDFYGANLAFEIRKAQLVAEHHKITLLAQGETVVLGGVRFVGATLWTDFDLGGYGHISELEAMKNMNDHRYIRFGSSYSKVRPKDLIDIHYAHRARIEQVLATPFDGPTVVVTHHAPLERSLQKGYQEGPLDAAYASDLSLLIEMYQPEIWLHGHVHVSHNYIHDNTCVRSNPRGYLMGAQMAGRGRTWPENPNFDPTLVIEVEPRPKPILQPT</sequence>
<dbReference type="Gene3D" id="3.60.21.10">
    <property type="match status" value="1"/>
</dbReference>
<dbReference type="Pfam" id="PF00149">
    <property type="entry name" value="Metallophos"/>
    <property type="match status" value="1"/>
</dbReference>
<geneLocation type="plasmid" evidence="2 3">
    <name>pR24_2</name>
</geneLocation>
<evidence type="ECO:0000313" key="2">
    <source>
        <dbReference type="EMBL" id="UVF22770.1"/>
    </source>
</evidence>
<dbReference type="SUPFAM" id="SSF56300">
    <property type="entry name" value="Metallo-dependent phosphatases"/>
    <property type="match status" value="1"/>
</dbReference>
<dbReference type="PANTHER" id="PTHR37844:SF2">
    <property type="entry name" value="SER_THR PROTEIN PHOSPHATASE SUPERFAMILY (AFU_ORTHOLOGUE AFUA_1G14840)"/>
    <property type="match status" value="1"/>
</dbReference>
<dbReference type="PANTHER" id="PTHR37844">
    <property type="entry name" value="SER/THR PROTEIN PHOSPHATASE SUPERFAMILY (AFU_ORTHOLOGUE AFUA_1G14840)"/>
    <property type="match status" value="1"/>
</dbReference>
<keyword evidence="2" id="KW-0614">Plasmid</keyword>
<name>A0ABY5RZU0_9HYPH</name>
<evidence type="ECO:0000313" key="3">
    <source>
        <dbReference type="Proteomes" id="UP001017257"/>
    </source>
</evidence>
<feature type="domain" description="Calcineurin-like phosphoesterase" evidence="1">
    <location>
        <begin position="1"/>
        <end position="222"/>
    </location>
</feature>
<evidence type="ECO:0000259" key="1">
    <source>
        <dbReference type="Pfam" id="PF00149"/>
    </source>
</evidence>
<reference evidence="2" key="1">
    <citation type="submission" date="2022-08" db="EMBL/GenBank/DDBJ databases">
        <title>Microvirga terrae sp. nov., isolated from soil.</title>
        <authorList>
            <person name="Kim K.H."/>
            <person name="Seo Y.L."/>
            <person name="Kim J.M."/>
            <person name="Lee J.K."/>
            <person name="Han D.M."/>
            <person name="Jeon C.O."/>
        </authorList>
    </citation>
    <scope>NUCLEOTIDE SEQUENCE</scope>
    <source>
        <strain evidence="2">R24</strain>
        <plasmid evidence="2">pR24_2</plasmid>
    </source>
</reference>
<dbReference type="RefSeq" id="WP_173949807.1">
    <property type="nucleotide sequence ID" value="NZ_CP102847.1"/>
</dbReference>
<dbReference type="InterPro" id="IPR004843">
    <property type="entry name" value="Calcineurin-like_PHP"/>
</dbReference>
<dbReference type="Proteomes" id="UP001017257">
    <property type="component" value="Plasmid pR24_2"/>
</dbReference>
<proteinExistence type="predicted"/>
<keyword evidence="3" id="KW-1185">Reference proteome</keyword>
<gene>
    <name evidence="2" type="ORF">HPT29_027510</name>
</gene>
<protein>
    <submittedName>
        <fullName evidence="2">Metallophosphoesterase</fullName>
    </submittedName>
</protein>
<dbReference type="EMBL" id="CP102847">
    <property type="protein sequence ID" value="UVF22770.1"/>
    <property type="molecule type" value="Genomic_DNA"/>
</dbReference>
<dbReference type="InterPro" id="IPR029052">
    <property type="entry name" value="Metallo-depent_PP-like"/>
</dbReference>